<feature type="domain" description="SMP-LTD" evidence="7">
    <location>
        <begin position="1"/>
        <end position="331"/>
    </location>
</feature>
<dbReference type="OMA" id="WMEPGKL"/>
<evidence type="ECO:0000256" key="2">
    <source>
        <dbReference type="ARBA" id="ARBA00022448"/>
    </source>
</evidence>
<dbReference type="GO" id="GO:0008289">
    <property type="term" value="F:lipid binding"/>
    <property type="evidence" value="ECO:0007669"/>
    <property type="project" value="UniProtKB-KW"/>
</dbReference>
<keyword evidence="3" id="KW-0445">Lipid transport</keyword>
<evidence type="ECO:0000256" key="6">
    <source>
        <dbReference type="SAM" id="MobiDB-lite"/>
    </source>
</evidence>
<sequence length="332" mass="36061">MNLQFNWDRLDVTAAEAIRALVNARLEEKVRQHTTLAEGVDSPSGSGSTRAESLRVTGIEWGIVSPFIEIVELNDAQDFSKASSTSHDPVHGRQEAASHSTPFHLSPSVCSQHGGECGSEVDSLAGGCIPSSVAKRMSGAWMGGNHSQINSPPASSKDVLAPFIGPRGLYVSLHVTYGGSLRLLLSCVLRHDIPLGPISLPVRMPITLLFSKMDMDFYLSINLHHNNCRLWMEPGKLSTSPITRMSIKAVFGERQAYASSLPDHSDGVSPVGEDVDASDAWTQVASSHLGSEEEDAVFMEESVISQFVLSEIRAILQEKLIYPHFVDVPLFL</sequence>
<dbReference type="AlphaFoldDB" id="A0A422NZ14"/>
<dbReference type="InterPro" id="IPR031468">
    <property type="entry name" value="SMP_LBD"/>
</dbReference>
<proteinExistence type="predicted"/>
<gene>
    <name evidence="8" type="ORF">TraAM80_01402</name>
</gene>
<evidence type="ECO:0000259" key="7">
    <source>
        <dbReference type="PROSITE" id="PS51847"/>
    </source>
</evidence>
<dbReference type="OrthoDB" id="266423at2759"/>
<name>A0A422NZ14_TRYRA</name>
<evidence type="ECO:0000313" key="9">
    <source>
        <dbReference type="Proteomes" id="UP000283634"/>
    </source>
</evidence>
<evidence type="ECO:0000256" key="1">
    <source>
        <dbReference type="ARBA" id="ARBA00004370"/>
    </source>
</evidence>
<dbReference type="GO" id="GO:0006869">
    <property type="term" value="P:lipid transport"/>
    <property type="evidence" value="ECO:0007669"/>
    <property type="project" value="UniProtKB-KW"/>
</dbReference>
<dbReference type="RefSeq" id="XP_029241716.1">
    <property type="nucleotide sequence ID" value="XM_029378447.1"/>
</dbReference>
<dbReference type="GO" id="GO:0016020">
    <property type="term" value="C:membrane"/>
    <property type="evidence" value="ECO:0007669"/>
    <property type="project" value="UniProtKB-SubCell"/>
</dbReference>
<organism evidence="8 9">
    <name type="scientific">Trypanosoma rangeli</name>
    <dbReference type="NCBI Taxonomy" id="5698"/>
    <lineage>
        <taxon>Eukaryota</taxon>
        <taxon>Discoba</taxon>
        <taxon>Euglenozoa</taxon>
        <taxon>Kinetoplastea</taxon>
        <taxon>Metakinetoplastina</taxon>
        <taxon>Trypanosomatida</taxon>
        <taxon>Trypanosomatidae</taxon>
        <taxon>Trypanosoma</taxon>
        <taxon>Herpetosoma</taxon>
    </lineage>
</organism>
<reference evidence="8 9" key="1">
    <citation type="journal article" date="2018" name="BMC Genomics">
        <title>Genomic comparison of Trypanosoma conorhini and Trypanosoma rangeli to Trypanosoma cruzi strains of high and low virulence.</title>
        <authorList>
            <person name="Bradwell K.R."/>
            <person name="Koparde V.N."/>
            <person name="Matveyev A.V."/>
            <person name="Serrano M.G."/>
            <person name="Alves J.M."/>
            <person name="Parikh H."/>
            <person name="Huang B."/>
            <person name="Lee V."/>
            <person name="Espinosa-Alvarez O."/>
            <person name="Ortiz P.A."/>
            <person name="Costa-Martins A.G."/>
            <person name="Teixeira M.M."/>
            <person name="Buck G.A."/>
        </authorList>
    </citation>
    <scope>NUCLEOTIDE SEQUENCE [LARGE SCALE GENOMIC DNA]</scope>
    <source>
        <strain evidence="8 9">AM80</strain>
    </source>
</reference>
<keyword evidence="4" id="KW-0446">Lipid-binding</keyword>
<protein>
    <recommendedName>
        <fullName evidence="7">SMP-LTD domain-containing protein</fullName>
    </recommendedName>
</protein>
<evidence type="ECO:0000256" key="5">
    <source>
        <dbReference type="ARBA" id="ARBA00023136"/>
    </source>
</evidence>
<evidence type="ECO:0000313" key="8">
    <source>
        <dbReference type="EMBL" id="RNF10698.1"/>
    </source>
</evidence>
<dbReference type="PROSITE" id="PS51847">
    <property type="entry name" value="SMP"/>
    <property type="match status" value="1"/>
</dbReference>
<keyword evidence="9" id="KW-1185">Reference proteome</keyword>
<keyword evidence="2" id="KW-0813">Transport</keyword>
<comment type="subcellular location">
    <subcellularLocation>
        <location evidence="1">Membrane</location>
    </subcellularLocation>
</comment>
<comment type="caution">
    <text evidence="8">The sequence shown here is derived from an EMBL/GenBank/DDBJ whole genome shotgun (WGS) entry which is preliminary data.</text>
</comment>
<dbReference type="Proteomes" id="UP000283634">
    <property type="component" value="Unassembled WGS sequence"/>
</dbReference>
<evidence type="ECO:0000256" key="4">
    <source>
        <dbReference type="ARBA" id="ARBA00023121"/>
    </source>
</evidence>
<dbReference type="VEuPathDB" id="TriTrypDB:TRSC58_05387"/>
<feature type="region of interest" description="Disordered" evidence="6">
    <location>
        <begin position="80"/>
        <end position="105"/>
    </location>
</feature>
<dbReference type="GeneID" id="40325335"/>
<accession>A0A422NZ14</accession>
<dbReference type="EMBL" id="MKGL01000028">
    <property type="protein sequence ID" value="RNF10698.1"/>
    <property type="molecule type" value="Genomic_DNA"/>
</dbReference>
<evidence type="ECO:0000256" key="3">
    <source>
        <dbReference type="ARBA" id="ARBA00023055"/>
    </source>
</evidence>
<keyword evidence="5" id="KW-0472">Membrane</keyword>